<feature type="transmembrane region" description="Helical" evidence="7">
    <location>
        <begin position="337"/>
        <end position="356"/>
    </location>
</feature>
<feature type="transmembrane region" description="Helical" evidence="7">
    <location>
        <begin position="272"/>
        <end position="296"/>
    </location>
</feature>
<dbReference type="PIRSF" id="PIRSF006066">
    <property type="entry name" value="HI0050"/>
    <property type="match status" value="1"/>
</dbReference>
<feature type="transmembrane region" description="Helical" evidence="7">
    <location>
        <begin position="167"/>
        <end position="191"/>
    </location>
</feature>
<dbReference type="InterPro" id="IPR010656">
    <property type="entry name" value="DctM"/>
</dbReference>
<dbReference type="EMBL" id="PDOE01000037">
    <property type="protein sequence ID" value="RKL64799.1"/>
    <property type="molecule type" value="Genomic_DNA"/>
</dbReference>
<dbReference type="Proteomes" id="UP000281498">
    <property type="component" value="Unassembled WGS sequence"/>
</dbReference>
<dbReference type="GO" id="GO:0005886">
    <property type="term" value="C:plasma membrane"/>
    <property type="evidence" value="ECO:0007669"/>
    <property type="project" value="UniProtKB-SubCell"/>
</dbReference>
<evidence type="ECO:0000256" key="4">
    <source>
        <dbReference type="ARBA" id="ARBA00022692"/>
    </source>
</evidence>
<comment type="caution">
    <text evidence="9">The sequence shown here is derived from an EMBL/GenBank/DDBJ whole genome shotgun (WGS) entry which is preliminary data.</text>
</comment>
<evidence type="ECO:0000256" key="2">
    <source>
        <dbReference type="ARBA" id="ARBA00022475"/>
    </source>
</evidence>
<feature type="transmembrane region" description="Helical" evidence="7">
    <location>
        <begin position="362"/>
        <end position="384"/>
    </location>
</feature>
<feature type="transmembrane region" description="Helical" evidence="7">
    <location>
        <begin position="54"/>
        <end position="74"/>
    </location>
</feature>
<dbReference type="PANTHER" id="PTHR33362:SF2">
    <property type="entry name" value="TRAP TRANSPORTER LARGE PERMEASE PROTEIN"/>
    <property type="match status" value="1"/>
</dbReference>
<dbReference type="OrthoDB" id="9772674at2"/>
<keyword evidence="5 7" id="KW-1133">Transmembrane helix</keyword>
<feature type="transmembrane region" description="Helical" evidence="7">
    <location>
        <begin position="219"/>
        <end position="238"/>
    </location>
</feature>
<sequence length="432" mass="46530">MEMLIALVILIVTLIIGIPIPFVFLATVIYLIFSLGYDPSFLIPYGFSKLNNMVLLAIPLFIMAGGMMSLGGIGRRIVDFTEMIVGKTKGGMGVVTIIACAIFGAMSGSAAAALNSIGAIMFPRLEKSGYSKGFAASLIISSSVLGLLIPPSAIMILYAWIGNQSVLASFLATLGPGIILMILLSIINTIYMKDKDINIQQNNDNPELLSTSKKRTSMLAIPGLLMPFIVLGGIYSGAMTPTEAAAVAVVYSIPIGFWFYKELNRKRLYQSFVEAATTTGVLMVMLFGIMLLSRIIIMENIPDTLMKFLLSITENTLLLMLLINLFLIVIGMLMDDVSAVLLATPLLLPIVVNLGIDPIHFAAIIGVNLGMGLLTPPTAPLLYLGGRMSKAPINTMMGPTMLMILFAWLPTLIITTFIPEVALFLPRLLLGL</sequence>
<protein>
    <submittedName>
        <fullName evidence="9">C4-dicarboxylate ABC transporter permease</fullName>
    </submittedName>
</protein>
<dbReference type="GO" id="GO:0022857">
    <property type="term" value="F:transmembrane transporter activity"/>
    <property type="evidence" value="ECO:0007669"/>
    <property type="project" value="TreeGrafter"/>
</dbReference>
<feature type="transmembrane region" description="Helical" evidence="7">
    <location>
        <begin position="308"/>
        <end position="330"/>
    </location>
</feature>
<feature type="transmembrane region" description="Helical" evidence="7">
    <location>
        <begin position="6"/>
        <end position="33"/>
    </location>
</feature>
<feature type="domain" description="TRAP C4-dicarboxylate transport system permease DctM subunit" evidence="8">
    <location>
        <begin position="7"/>
        <end position="420"/>
    </location>
</feature>
<dbReference type="AlphaFoldDB" id="A0A3A9JX11"/>
<keyword evidence="3" id="KW-0997">Cell inner membrane</keyword>
<evidence type="ECO:0000313" key="10">
    <source>
        <dbReference type="Proteomes" id="UP000281498"/>
    </source>
</evidence>
<accession>A0A3A9JX11</accession>
<dbReference type="PANTHER" id="PTHR33362">
    <property type="entry name" value="SIALIC ACID TRAP TRANSPORTER PERMEASE PROTEIN SIAT-RELATED"/>
    <property type="match status" value="1"/>
</dbReference>
<keyword evidence="6 7" id="KW-0472">Membrane</keyword>
<organism evidence="9 10">
    <name type="scientific">Salipaludibacillus neizhouensis</name>
    <dbReference type="NCBI Taxonomy" id="885475"/>
    <lineage>
        <taxon>Bacteria</taxon>
        <taxon>Bacillati</taxon>
        <taxon>Bacillota</taxon>
        <taxon>Bacilli</taxon>
        <taxon>Bacillales</taxon>
        <taxon>Bacillaceae</taxon>
    </lineage>
</organism>
<name>A0A3A9JX11_9BACI</name>
<dbReference type="Pfam" id="PF06808">
    <property type="entry name" value="DctM"/>
    <property type="match status" value="1"/>
</dbReference>
<evidence type="ECO:0000256" key="1">
    <source>
        <dbReference type="ARBA" id="ARBA00004429"/>
    </source>
</evidence>
<keyword evidence="4 7" id="KW-0812">Transmembrane</keyword>
<keyword evidence="2" id="KW-1003">Cell membrane</keyword>
<feature type="transmembrane region" description="Helical" evidence="7">
    <location>
        <begin position="94"/>
        <end position="122"/>
    </location>
</feature>
<reference evidence="9 10" key="1">
    <citation type="submission" date="2017-10" db="EMBL/GenBank/DDBJ databases">
        <title>Bacillus sp. nov., a halophilic bacterium isolated from a Keqin Lake.</title>
        <authorList>
            <person name="Wang H."/>
        </authorList>
    </citation>
    <scope>NUCLEOTIDE SEQUENCE [LARGE SCALE GENOMIC DNA]</scope>
    <source>
        <strain evidence="9 10">KCTC 13187</strain>
    </source>
</reference>
<evidence type="ECO:0000256" key="6">
    <source>
        <dbReference type="ARBA" id="ARBA00023136"/>
    </source>
</evidence>
<feature type="transmembrane region" description="Helical" evidence="7">
    <location>
        <begin position="405"/>
        <end position="425"/>
    </location>
</feature>
<dbReference type="RefSeq" id="WP_110938995.1">
    <property type="nucleotide sequence ID" value="NZ_KZ614148.1"/>
</dbReference>
<feature type="transmembrane region" description="Helical" evidence="7">
    <location>
        <begin position="134"/>
        <end position="161"/>
    </location>
</feature>
<feature type="transmembrane region" description="Helical" evidence="7">
    <location>
        <begin position="244"/>
        <end position="260"/>
    </location>
</feature>
<evidence type="ECO:0000256" key="7">
    <source>
        <dbReference type="SAM" id="Phobius"/>
    </source>
</evidence>
<dbReference type="NCBIfam" id="TIGR00786">
    <property type="entry name" value="dctM"/>
    <property type="match status" value="1"/>
</dbReference>
<evidence type="ECO:0000259" key="8">
    <source>
        <dbReference type="Pfam" id="PF06808"/>
    </source>
</evidence>
<dbReference type="InterPro" id="IPR004681">
    <property type="entry name" value="TRAP_DctM"/>
</dbReference>
<evidence type="ECO:0000313" key="9">
    <source>
        <dbReference type="EMBL" id="RKL64799.1"/>
    </source>
</evidence>
<evidence type="ECO:0000256" key="5">
    <source>
        <dbReference type="ARBA" id="ARBA00022989"/>
    </source>
</evidence>
<comment type="subcellular location">
    <subcellularLocation>
        <location evidence="1">Cell inner membrane</location>
        <topology evidence="1">Multi-pass membrane protein</topology>
    </subcellularLocation>
</comment>
<keyword evidence="10" id="KW-1185">Reference proteome</keyword>
<proteinExistence type="predicted"/>
<evidence type="ECO:0000256" key="3">
    <source>
        <dbReference type="ARBA" id="ARBA00022519"/>
    </source>
</evidence>
<gene>
    <name evidence="9" type="ORF">CR203_24345</name>
</gene>